<dbReference type="InterPro" id="IPR036875">
    <property type="entry name" value="Znf_CCHC_sf"/>
</dbReference>
<dbReference type="InterPro" id="IPR054722">
    <property type="entry name" value="PolX-like_BBD"/>
</dbReference>
<reference evidence="4" key="2">
    <citation type="submission" date="2020-08" db="EMBL/GenBank/DDBJ databases">
        <title>Plant Genome Project.</title>
        <authorList>
            <person name="Zhang R.-G."/>
        </authorList>
    </citation>
    <scope>NUCLEOTIDE SEQUENCE</scope>
    <source>
        <strain evidence="4">Huo1</strain>
        <tissue evidence="4">Leaf</tissue>
    </source>
</reference>
<evidence type="ECO:0000259" key="3">
    <source>
        <dbReference type="Pfam" id="PF22936"/>
    </source>
</evidence>
<gene>
    <name evidence="4" type="ORF">SASPL_146658</name>
</gene>
<organism evidence="4">
    <name type="scientific">Salvia splendens</name>
    <name type="common">Scarlet sage</name>
    <dbReference type="NCBI Taxonomy" id="180675"/>
    <lineage>
        <taxon>Eukaryota</taxon>
        <taxon>Viridiplantae</taxon>
        <taxon>Streptophyta</taxon>
        <taxon>Embryophyta</taxon>
        <taxon>Tracheophyta</taxon>
        <taxon>Spermatophyta</taxon>
        <taxon>Magnoliopsida</taxon>
        <taxon>eudicotyledons</taxon>
        <taxon>Gunneridae</taxon>
        <taxon>Pentapetalae</taxon>
        <taxon>asterids</taxon>
        <taxon>lamiids</taxon>
        <taxon>Lamiales</taxon>
        <taxon>Lamiaceae</taxon>
        <taxon>Nepetoideae</taxon>
        <taxon>Mentheae</taxon>
        <taxon>Salviinae</taxon>
        <taxon>Salvia</taxon>
        <taxon>Salvia subgen. Calosphace</taxon>
        <taxon>core Calosphace</taxon>
    </lineage>
</organism>
<feature type="compositionally biased region" description="Pro residues" evidence="1">
    <location>
        <begin position="485"/>
        <end position="495"/>
    </location>
</feature>
<dbReference type="GO" id="GO:0008270">
    <property type="term" value="F:zinc ion binding"/>
    <property type="evidence" value="ECO:0007669"/>
    <property type="project" value="InterPro"/>
</dbReference>
<dbReference type="Pfam" id="PF14223">
    <property type="entry name" value="Retrotran_gag_2"/>
    <property type="match status" value="1"/>
</dbReference>
<dbReference type="GO" id="GO:0003723">
    <property type="term" value="F:RNA binding"/>
    <property type="evidence" value="ECO:0007669"/>
    <property type="project" value="InterPro"/>
</dbReference>
<dbReference type="Pfam" id="PF22936">
    <property type="entry name" value="Pol_BBD"/>
    <property type="match status" value="1"/>
</dbReference>
<dbReference type="InterPro" id="IPR021099">
    <property type="entry name" value="PORR_domain"/>
</dbReference>
<feature type="region of interest" description="Disordered" evidence="1">
    <location>
        <begin position="100"/>
        <end position="141"/>
    </location>
</feature>
<dbReference type="Pfam" id="PF11955">
    <property type="entry name" value="PORR"/>
    <property type="match status" value="1"/>
</dbReference>
<feature type="compositionally biased region" description="Polar residues" evidence="1">
    <location>
        <begin position="100"/>
        <end position="113"/>
    </location>
</feature>
<dbReference type="Proteomes" id="UP000298416">
    <property type="component" value="Unassembled WGS sequence"/>
</dbReference>
<feature type="domain" description="PORR" evidence="2">
    <location>
        <begin position="529"/>
        <end position="564"/>
    </location>
</feature>
<evidence type="ECO:0000313" key="4">
    <source>
        <dbReference type="EMBL" id="KAG6392439.1"/>
    </source>
</evidence>
<feature type="region of interest" description="Disordered" evidence="1">
    <location>
        <begin position="480"/>
        <end position="524"/>
    </location>
</feature>
<evidence type="ECO:0000313" key="5">
    <source>
        <dbReference type="Proteomes" id="UP000298416"/>
    </source>
</evidence>
<dbReference type="EMBL" id="PNBA02000018">
    <property type="protein sequence ID" value="KAG6392439.1"/>
    <property type="molecule type" value="Genomic_DNA"/>
</dbReference>
<keyword evidence="5" id="KW-1185">Reference proteome</keyword>
<proteinExistence type="predicted"/>
<dbReference type="Gene3D" id="4.10.60.10">
    <property type="entry name" value="Zinc finger, CCHC-type"/>
    <property type="match status" value="1"/>
</dbReference>
<name>A0A8X8WE10_SALSN</name>
<evidence type="ECO:0000259" key="2">
    <source>
        <dbReference type="Pfam" id="PF11955"/>
    </source>
</evidence>
<dbReference type="SUPFAM" id="SSF57756">
    <property type="entry name" value="Retrovirus zinc finger-like domains"/>
    <property type="match status" value="1"/>
</dbReference>
<evidence type="ECO:0000256" key="1">
    <source>
        <dbReference type="SAM" id="MobiDB-lite"/>
    </source>
</evidence>
<sequence>MLCLSDDVIIEVADQETAADLWTKLESPYMTKSLTNRLLLKQRLFRLRMHEEDEDAALILLVSLPESYKNFVESFMTGKETLPLEDVRYALHIREDRQQATSSATENLASGLSVTDKGQKKFGQKKQNSKGSKGPKGPKSDDICRYFKEPGHWKADCPKIKKKLGKKEDANGSATVAEADDANLEEELALVANEQPHCNDVWILDSGASYHLCPHREYFTTYEQIDRGNVTMANSEGGVMRILKGSKVVLTALKWGTLYVLRGSIMADSADIASSETSIAIDRARRTGVKPPLRYGFEDMMAYALQVANEGHAVSLDVKQSGDCEVNSIEGFLFSVGFRGKSPLPHHSRPSLSRDCVRRRHRRRRADYTLTSVPFLPSFLRFRIIRHNIFVHLSSSQTEQELSSSTSIPKKQVRVRDHAYDAYMEIEKKVRKVLKFQDHSLAAQPHPLRIAPLQHLPPNRIQAVRIRPLRAQIPRRLRGIRAPGPADPLLPPHPKSPSADRARKSIPPPPDTGGSHPDKEAADAVENRLEHIRISLKEFGLPDDFESSVILNHPQFFRLFDADEARSK</sequence>
<protein>
    <submittedName>
        <fullName evidence="4">Uncharacterized protein</fullName>
    </submittedName>
</protein>
<comment type="caution">
    <text evidence="4">The sequence shown here is derived from an EMBL/GenBank/DDBJ whole genome shotgun (WGS) entry which is preliminary data.</text>
</comment>
<accession>A0A8X8WE10</accession>
<dbReference type="AlphaFoldDB" id="A0A8X8WE10"/>
<dbReference type="PANTHER" id="PTHR47592">
    <property type="entry name" value="PBF68 PROTEIN"/>
    <property type="match status" value="1"/>
</dbReference>
<feature type="domain" description="Retrovirus-related Pol polyprotein from transposon TNT 1-94-like beta-barrel" evidence="3">
    <location>
        <begin position="202"/>
        <end position="236"/>
    </location>
</feature>
<reference evidence="4" key="1">
    <citation type="submission" date="2018-01" db="EMBL/GenBank/DDBJ databases">
        <authorList>
            <person name="Mao J.F."/>
        </authorList>
    </citation>
    <scope>NUCLEOTIDE SEQUENCE</scope>
    <source>
        <strain evidence="4">Huo1</strain>
        <tissue evidence="4">Leaf</tissue>
    </source>
</reference>